<sequence length="306" mass="32608">MRTPLQGGLLAPGALTGAVVEIACDESGFSGTNLLHPGMPVIAHAGVDLAVDEAVTLLSRFRRSPHELKSGGLLRGPDAAEAREWLLTALRGRAHVHLVDKEFFLVTRVVDLLLGEPSYADGTRLARAHRREAETLHRAGRAAGAGWHAFLTAFTDLVRVKRRVPGAVDRFLRARDTLIRAVPEPAAAVLAAIEPGRTRDLLRRLEDDDPAIPPPLEPLLPALAETVLTWAAGGRQVVVTHDEQSALTATRLRRLQAALTDDSGRSALAGLTMADSRADPRVQVADLLAGIARRAHAATPAAAAPE</sequence>
<proteinExistence type="predicted"/>
<dbReference type="EMBL" id="JAUSUZ010000001">
    <property type="protein sequence ID" value="MDQ0371507.1"/>
    <property type="molecule type" value="Genomic_DNA"/>
</dbReference>
<name>A0AAE4B2C3_9ACTN</name>
<evidence type="ECO:0008006" key="3">
    <source>
        <dbReference type="Google" id="ProtNLM"/>
    </source>
</evidence>
<evidence type="ECO:0000313" key="1">
    <source>
        <dbReference type="EMBL" id="MDQ0371507.1"/>
    </source>
</evidence>
<keyword evidence="2" id="KW-1185">Reference proteome</keyword>
<dbReference type="RefSeq" id="WP_307248333.1">
    <property type="nucleotide sequence ID" value="NZ_JAUSUZ010000001.1"/>
</dbReference>
<organism evidence="1 2">
    <name type="scientific">Catenuloplanes indicus</name>
    <dbReference type="NCBI Taxonomy" id="137267"/>
    <lineage>
        <taxon>Bacteria</taxon>
        <taxon>Bacillati</taxon>
        <taxon>Actinomycetota</taxon>
        <taxon>Actinomycetes</taxon>
        <taxon>Micromonosporales</taxon>
        <taxon>Micromonosporaceae</taxon>
        <taxon>Catenuloplanes</taxon>
    </lineage>
</organism>
<gene>
    <name evidence="1" type="ORF">J2S42_008176</name>
</gene>
<accession>A0AAE4B2C3</accession>
<evidence type="ECO:0000313" key="2">
    <source>
        <dbReference type="Proteomes" id="UP001240236"/>
    </source>
</evidence>
<protein>
    <recommendedName>
        <fullName evidence="3">DUF3800 domain-containing protein</fullName>
    </recommendedName>
</protein>
<reference evidence="1 2" key="1">
    <citation type="submission" date="2023-07" db="EMBL/GenBank/DDBJ databases">
        <title>Sequencing the genomes of 1000 actinobacteria strains.</title>
        <authorList>
            <person name="Klenk H.-P."/>
        </authorList>
    </citation>
    <scope>NUCLEOTIDE SEQUENCE [LARGE SCALE GENOMIC DNA]</scope>
    <source>
        <strain evidence="1 2">DSM 44709</strain>
    </source>
</reference>
<dbReference type="Proteomes" id="UP001240236">
    <property type="component" value="Unassembled WGS sequence"/>
</dbReference>
<comment type="caution">
    <text evidence="1">The sequence shown here is derived from an EMBL/GenBank/DDBJ whole genome shotgun (WGS) entry which is preliminary data.</text>
</comment>
<dbReference type="AlphaFoldDB" id="A0AAE4B2C3"/>